<comment type="subcellular location">
    <subcellularLocation>
        <location evidence="1">Membrane</location>
        <topology evidence="1">Single-pass membrane protein</topology>
    </subcellularLocation>
</comment>
<dbReference type="GO" id="GO:0016020">
    <property type="term" value="C:membrane"/>
    <property type="evidence" value="ECO:0007669"/>
    <property type="project" value="UniProtKB-SubCell"/>
</dbReference>
<evidence type="ECO:0000256" key="4">
    <source>
        <dbReference type="ARBA" id="ARBA00023136"/>
    </source>
</evidence>
<evidence type="ECO:0000256" key="5">
    <source>
        <dbReference type="SAM" id="MobiDB-lite"/>
    </source>
</evidence>
<feature type="compositionally biased region" description="Low complexity" evidence="5">
    <location>
        <begin position="302"/>
        <end position="313"/>
    </location>
</feature>
<organism evidence="7 8">
    <name type="scientific">Massilia forsythiae</name>
    <dbReference type="NCBI Taxonomy" id="2728020"/>
    <lineage>
        <taxon>Bacteria</taxon>
        <taxon>Pseudomonadati</taxon>
        <taxon>Pseudomonadota</taxon>
        <taxon>Betaproteobacteria</taxon>
        <taxon>Burkholderiales</taxon>
        <taxon>Oxalobacteraceae</taxon>
        <taxon>Telluria group</taxon>
        <taxon>Massilia</taxon>
    </lineage>
</organism>
<evidence type="ECO:0000256" key="1">
    <source>
        <dbReference type="ARBA" id="ARBA00004167"/>
    </source>
</evidence>
<keyword evidence="7" id="KW-0614">Plasmid</keyword>
<keyword evidence="3" id="KW-1133">Transmembrane helix</keyword>
<dbReference type="GO" id="GO:0055085">
    <property type="term" value="P:transmembrane transport"/>
    <property type="evidence" value="ECO:0007669"/>
    <property type="project" value="InterPro"/>
</dbReference>
<dbReference type="KEGG" id="mfy:HH212_26550"/>
<dbReference type="PANTHER" id="PTHR30386:SF26">
    <property type="entry name" value="TRANSPORT PROTEIN COMB"/>
    <property type="match status" value="1"/>
</dbReference>
<dbReference type="InterPro" id="IPR058634">
    <property type="entry name" value="AaeA-lik-b-barrel"/>
</dbReference>
<dbReference type="RefSeq" id="WP_170205742.1">
    <property type="nucleotide sequence ID" value="NZ_CP051686.1"/>
</dbReference>
<sequence length="359" mass="39267">MDNAFVDGRVIHLTSPVAGKVEAVNLARFSVTRSGETAFLINHQTAAAKVTSAEDAVRAAFSEAGQVCMQLGSQVEKVKLTDLTINLAKDKADNLQKLFERGFVSKRQVDEQRYEEEKARISSEMERLEQKRLAMDVNRTVPGSAGMTQAIVQLRQALIDQHHSKIKVNHEVFTQEVHVLPGQWVDSGALLATVIPVETMRVQANLIESQINRVWIGQPVSIRIDGMGKDQVVRGHVEAIVPATAATFSAVQRNTADSTWIKVAQRIPILIRIDDPVQAANVHIGQSAEVVFLSSGGAHAAPPAASQAQAQAPQAPPTPAADDEADLEHEVRLRVDKEREKVARRLNLPPFCRLFSLNG</sequence>
<dbReference type="Pfam" id="PF25963">
    <property type="entry name" value="Beta-barrel_AAEA"/>
    <property type="match status" value="1"/>
</dbReference>
<geneLocation type="plasmid" evidence="7 8">
    <name>unnamed1</name>
</geneLocation>
<accession>A0A7Z2W3E5</accession>
<feature type="region of interest" description="Disordered" evidence="5">
    <location>
        <begin position="302"/>
        <end position="325"/>
    </location>
</feature>
<feature type="domain" description="p-hydroxybenzoic acid efflux pump subunit AaeA-like beta-barrel" evidence="6">
    <location>
        <begin position="200"/>
        <end position="291"/>
    </location>
</feature>
<dbReference type="InterPro" id="IPR050739">
    <property type="entry name" value="MFP"/>
</dbReference>
<dbReference type="EMBL" id="CP051686">
    <property type="protein sequence ID" value="QJE03665.1"/>
    <property type="molecule type" value="Genomic_DNA"/>
</dbReference>
<evidence type="ECO:0000256" key="2">
    <source>
        <dbReference type="ARBA" id="ARBA00022692"/>
    </source>
</evidence>
<reference evidence="7 8" key="1">
    <citation type="submission" date="2020-04" db="EMBL/GenBank/DDBJ databases">
        <title>Genome sequencing of novel species.</title>
        <authorList>
            <person name="Heo J."/>
            <person name="Kim S.-J."/>
            <person name="Kim J.-S."/>
            <person name="Hong S.-B."/>
            <person name="Kwon S.-W."/>
        </authorList>
    </citation>
    <scope>NUCLEOTIDE SEQUENCE [LARGE SCALE GENOMIC DNA]</scope>
    <source>
        <strain evidence="7 8">GN2-R2</strain>
        <plasmid evidence="7 8">unnamed1</plasmid>
    </source>
</reference>
<dbReference type="Gene3D" id="2.40.30.170">
    <property type="match status" value="1"/>
</dbReference>
<evidence type="ECO:0000259" key="6">
    <source>
        <dbReference type="Pfam" id="PF25963"/>
    </source>
</evidence>
<gene>
    <name evidence="7" type="ORF">HH212_26550</name>
</gene>
<protein>
    <submittedName>
        <fullName evidence="7">HlyD family secretion protein</fullName>
    </submittedName>
</protein>
<name>A0A7Z2W3E5_9BURK</name>
<keyword evidence="8" id="KW-1185">Reference proteome</keyword>
<proteinExistence type="predicted"/>
<evidence type="ECO:0000313" key="8">
    <source>
        <dbReference type="Proteomes" id="UP000502415"/>
    </source>
</evidence>
<evidence type="ECO:0000313" key="7">
    <source>
        <dbReference type="EMBL" id="QJE03665.1"/>
    </source>
</evidence>
<dbReference type="Proteomes" id="UP000502415">
    <property type="component" value="Plasmid unnamed1"/>
</dbReference>
<dbReference type="AlphaFoldDB" id="A0A7Z2W3E5"/>
<keyword evidence="4" id="KW-0472">Membrane</keyword>
<evidence type="ECO:0000256" key="3">
    <source>
        <dbReference type="ARBA" id="ARBA00022989"/>
    </source>
</evidence>
<dbReference type="PANTHER" id="PTHR30386">
    <property type="entry name" value="MEMBRANE FUSION SUBUNIT OF EMRAB-TOLC MULTIDRUG EFFLUX PUMP"/>
    <property type="match status" value="1"/>
</dbReference>
<keyword evidence="2" id="KW-0812">Transmembrane</keyword>